<feature type="region of interest" description="Disordered" evidence="1">
    <location>
        <begin position="1"/>
        <end position="20"/>
    </location>
</feature>
<dbReference type="RefSeq" id="WP_229794474.1">
    <property type="nucleotide sequence ID" value="NZ_BMPW01000002.1"/>
</dbReference>
<keyword evidence="2" id="KW-1133">Transmembrane helix</keyword>
<comment type="caution">
    <text evidence="3">The sequence shown here is derived from an EMBL/GenBank/DDBJ whole genome shotgun (WGS) entry which is preliminary data.</text>
</comment>
<feature type="transmembrane region" description="Helical" evidence="2">
    <location>
        <begin position="184"/>
        <end position="205"/>
    </location>
</feature>
<keyword evidence="2" id="KW-0472">Membrane</keyword>
<evidence type="ECO:0000256" key="1">
    <source>
        <dbReference type="SAM" id="MobiDB-lite"/>
    </source>
</evidence>
<feature type="transmembrane region" description="Helical" evidence="2">
    <location>
        <begin position="74"/>
        <end position="95"/>
    </location>
</feature>
<organism evidence="3 4">
    <name type="scientific">Actinoplanes campanulatus</name>
    <dbReference type="NCBI Taxonomy" id="113559"/>
    <lineage>
        <taxon>Bacteria</taxon>
        <taxon>Bacillati</taxon>
        <taxon>Actinomycetota</taxon>
        <taxon>Actinomycetes</taxon>
        <taxon>Micromonosporales</taxon>
        <taxon>Micromonosporaceae</taxon>
        <taxon>Actinoplanes</taxon>
    </lineage>
</organism>
<protein>
    <submittedName>
        <fullName evidence="3">Uncharacterized membrane protein HdeD (DUF308 family)</fullName>
    </submittedName>
</protein>
<sequence length="312" mass="32247">MDGFDLGLNPPNAGSRRAPDAVMAGTASAGGLMLSSGSSPLTVERGNTWRLLMVAGAVWLAIGWTMLRLEPANVAAVAGPVVLFGALCEAVRALAGTRTWWLNAGLAAVFTVTAGLLLTLPFWAFATASALVGWYLMVRGVTDVAVGVMARGTDRVWSLLVLVGVLETGLGFFAASPFPQTARLVMVVLGALGVLRAVAELVTALRLREVAGPRRDVLRWPAESSAGLRGYAAGVSDVEDAPRWRARHRARPVGSTVAAGVAGGRSGEGFPDRAVRTTADLDAFLAEAGVTGPRAGAVPDAPESAELAPEAR</sequence>
<proteinExistence type="predicted"/>
<keyword evidence="4" id="KW-1185">Reference proteome</keyword>
<evidence type="ECO:0000313" key="4">
    <source>
        <dbReference type="Proteomes" id="UP000590749"/>
    </source>
</evidence>
<feature type="transmembrane region" description="Helical" evidence="2">
    <location>
        <begin position="156"/>
        <end position="178"/>
    </location>
</feature>
<evidence type="ECO:0000313" key="3">
    <source>
        <dbReference type="EMBL" id="MBB3093606.1"/>
    </source>
</evidence>
<gene>
    <name evidence="3" type="ORF">FHR83_001255</name>
</gene>
<keyword evidence="2" id="KW-0812">Transmembrane</keyword>
<name>A0A7W5ACE8_9ACTN</name>
<evidence type="ECO:0000256" key="2">
    <source>
        <dbReference type="SAM" id="Phobius"/>
    </source>
</evidence>
<reference evidence="3 4" key="1">
    <citation type="submission" date="2020-08" db="EMBL/GenBank/DDBJ databases">
        <title>Genomic Encyclopedia of Type Strains, Phase III (KMG-III): the genomes of soil and plant-associated and newly described type strains.</title>
        <authorList>
            <person name="Whitman W."/>
        </authorList>
    </citation>
    <scope>NUCLEOTIDE SEQUENCE [LARGE SCALE GENOMIC DNA]</scope>
    <source>
        <strain evidence="3 4">CECT 3287</strain>
    </source>
</reference>
<feature type="region of interest" description="Disordered" evidence="1">
    <location>
        <begin position="292"/>
        <end position="312"/>
    </location>
</feature>
<dbReference type="Proteomes" id="UP000590749">
    <property type="component" value="Unassembled WGS sequence"/>
</dbReference>
<dbReference type="EMBL" id="JACHXF010000002">
    <property type="protein sequence ID" value="MBB3093606.1"/>
    <property type="molecule type" value="Genomic_DNA"/>
</dbReference>
<dbReference type="AlphaFoldDB" id="A0A7W5ACE8"/>
<feature type="transmembrane region" description="Helical" evidence="2">
    <location>
        <begin position="107"/>
        <end position="136"/>
    </location>
</feature>
<feature type="transmembrane region" description="Helical" evidence="2">
    <location>
        <begin position="48"/>
        <end position="67"/>
    </location>
</feature>
<accession>A0A7W5ACE8</accession>